<sequence length="418" mass="45594">MNALWPLWVSALALLLLTLGGLLWPLLRESSETVTGNPGADVRLRQIYRTQLAELEREHQRKSLTDDDYAQAVVELERRLLEDLDGIPAPVQLAKEGVWRKRMPAAFLSVLLPAVAFVLYLQVGDPRAAATVAMGTPDIHANTGADVEDMVRRLEERLRETPDNLEGWIVLARSREVLEDFPAATAAYQRALELAVQQKTPPALQARLYADMADAMASARGGALDKPVQAALNSALQLDAEQPKALALAGTAALREDDLAGARQYWQRLLKLLEPDSDMALRVQNDLARLEPGKQDQAPAEIKSLAGLTGTVRLDPALQDRVEPGDTVFIVARAAETGRMPVAVLRLTAAQLPAQFKLDDTNAMTPDMPLSRFDELMIEARISRSGTAQRQPGQPVSIVQTVRRGSAGLTLLIGAIEP</sequence>
<name>A0ABS0EY71_9BURK</name>
<evidence type="ECO:0000256" key="2">
    <source>
        <dbReference type="ARBA" id="ARBA00022737"/>
    </source>
</evidence>
<organism evidence="8 9">
    <name type="scientific">Herminiimonas contaminans</name>
    <dbReference type="NCBI Taxonomy" id="1111140"/>
    <lineage>
        <taxon>Bacteria</taxon>
        <taxon>Pseudomonadati</taxon>
        <taxon>Pseudomonadota</taxon>
        <taxon>Betaproteobacteria</taxon>
        <taxon>Burkholderiales</taxon>
        <taxon>Oxalobacteraceae</taxon>
        <taxon>Herminiimonas</taxon>
    </lineage>
</organism>
<keyword evidence="2" id="KW-0677">Repeat</keyword>
<dbReference type="Proteomes" id="UP000657372">
    <property type="component" value="Unassembled WGS sequence"/>
</dbReference>
<dbReference type="SUPFAM" id="SSF48452">
    <property type="entry name" value="TPR-like"/>
    <property type="match status" value="1"/>
</dbReference>
<evidence type="ECO:0000256" key="3">
    <source>
        <dbReference type="ARBA" id="ARBA00022748"/>
    </source>
</evidence>
<dbReference type="InterPro" id="IPR051263">
    <property type="entry name" value="C-type_cytochrome_biogenesis"/>
</dbReference>
<dbReference type="PANTHER" id="PTHR47870">
    <property type="entry name" value="CYTOCHROME C-TYPE BIOGENESIS PROTEIN CCMH"/>
    <property type="match status" value="1"/>
</dbReference>
<accession>A0ABS0EY71</accession>
<keyword evidence="3" id="KW-0201">Cytochrome c-type biogenesis</keyword>
<evidence type="ECO:0000313" key="9">
    <source>
        <dbReference type="Proteomes" id="UP000657372"/>
    </source>
</evidence>
<feature type="transmembrane region" description="Helical" evidence="5">
    <location>
        <begin position="105"/>
        <end position="123"/>
    </location>
</feature>
<feature type="transmembrane region" description="Helical" evidence="5">
    <location>
        <begin position="6"/>
        <end position="27"/>
    </location>
</feature>
<reference evidence="8 9" key="1">
    <citation type="submission" date="2020-11" db="EMBL/GenBank/DDBJ databases">
        <title>WGS of Herminiimonas contaminans strain Marseille-Q4544 isolated from planarians Schmidtea mediterranea.</title>
        <authorList>
            <person name="Kangale L."/>
        </authorList>
    </citation>
    <scope>NUCLEOTIDE SEQUENCE [LARGE SCALE GENOMIC DNA]</scope>
    <source>
        <strain evidence="8 9">Marseille-Q4544</strain>
    </source>
</reference>
<evidence type="ECO:0000256" key="4">
    <source>
        <dbReference type="ARBA" id="ARBA00022803"/>
    </source>
</evidence>
<keyword evidence="5" id="KW-1133">Transmembrane helix</keyword>
<feature type="domain" description="Cytochrome c-type biogenesis protein H TPR" evidence="7">
    <location>
        <begin position="143"/>
        <end position="279"/>
    </location>
</feature>
<dbReference type="RefSeq" id="WP_195875992.1">
    <property type="nucleotide sequence ID" value="NZ_JADOEL010000012.1"/>
</dbReference>
<comment type="caution">
    <text evidence="8">The sequence shown here is derived from an EMBL/GenBank/DDBJ whole genome shotgun (WGS) entry which is preliminary data.</text>
</comment>
<dbReference type="InterPro" id="IPR056412">
    <property type="entry name" value="Ig_CycH"/>
</dbReference>
<evidence type="ECO:0000259" key="7">
    <source>
        <dbReference type="Pfam" id="PF23914"/>
    </source>
</evidence>
<dbReference type="Pfam" id="PF23914">
    <property type="entry name" value="TPR_CcmH_CycH"/>
    <property type="match status" value="1"/>
</dbReference>
<comment type="subcellular location">
    <subcellularLocation>
        <location evidence="1">Cell envelope</location>
    </subcellularLocation>
</comment>
<protein>
    <submittedName>
        <fullName evidence="8">C-type cytochrome biogenesis protein CcmI</fullName>
    </submittedName>
</protein>
<dbReference type="NCBIfam" id="TIGR03142">
    <property type="entry name" value="cytochro_ccmI"/>
    <property type="match status" value="1"/>
</dbReference>
<dbReference type="Gene3D" id="1.25.40.10">
    <property type="entry name" value="Tetratricopeptide repeat domain"/>
    <property type="match status" value="1"/>
</dbReference>
<dbReference type="PANTHER" id="PTHR47870:SF4">
    <property type="entry name" value="CYTOCHROME C-TYPE BIOGENESIS PROTEIN CYCH"/>
    <property type="match status" value="1"/>
</dbReference>
<dbReference type="InterPro" id="IPR017560">
    <property type="entry name" value="Cyt_c_biogenesis_CcmI"/>
</dbReference>
<dbReference type="InterPro" id="IPR011990">
    <property type="entry name" value="TPR-like_helical_dom_sf"/>
</dbReference>
<gene>
    <name evidence="8" type="primary">ccmI</name>
    <name evidence="8" type="ORF">IXC47_13875</name>
</gene>
<proteinExistence type="predicted"/>
<evidence type="ECO:0000256" key="5">
    <source>
        <dbReference type="SAM" id="Phobius"/>
    </source>
</evidence>
<evidence type="ECO:0000313" key="8">
    <source>
        <dbReference type="EMBL" id="MBF8178772.1"/>
    </source>
</evidence>
<keyword evidence="9" id="KW-1185">Reference proteome</keyword>
<evidence type="ECO:0000259" key="6">
    <source>
        <dbReference type="Pfam" id="PF23892"/>
    </source>
</evidence>
<dbReference type="Pfam" id="PF23892">
    <property type="entry name" value="Ig_CycH"/>
    <property type="match status" value="1"/>
</dbReference>
<feature type="domain" description="Cytochrome c-type biogenesis protein H Ig-like" evidence="6">
    <location>
        <begin position="309"/>
        <end position="407"/>
    </location>
</feature>
<dbReference type="InterPro" id="IPR056413">
    <property type="entry name" value="TPR_CcmH_CycH"/>
</dbReference>
<keyword evidence="5" id="KW-0812">Transmembrane</keyword>
<evidence type="ECO:0000256" key="1">
    <source>
        <dbReference type="ARBA" id="ARBA00004196"/>
    </source>
</evidence>
<dbReference type="EMBL" id="JADOEL010000012">
    <property type="protein sequence ID" value="MBF8178772.1"/>
    <property type="molecule type" value="Genomic_DNA"/>
</dbReference>
<keyword evidence="4" id="KW-0802">TPR repeat</keyword>
<keyword evidence="5" id="KW-0472">Membrane</keyword>